<dbReference type="Proteomes" id="UP000271468">
    <property type="component" value="Unassembled WGS sequence"/>
</dbReference>
<name>A0A3M3J7P1_9PSED</name>
<sequence>MPVKSKIEPFDHLLGEVHDYVIAEMAGTLPAAVCKRRTKKGIDPYPRHVLKRYAPLLGKQSDTSISAVCGVPAVTVCAYRRELGIARFSGPYKTRLSAFDALLDLMSNVQLGRLAGGTREGIRGRRLARARRDARRT</sequence>
<dbReference type="EMBL" id="RBOV01000393">
    <property type="protein sequence ID" value="RMN06842.1"/>
    <property type="molecule type" value="Genomic_DNA"/>
</dbReference>
<reference evidence="1 2" key="1">
    <citation type="submission" date="2018-08" db="EMBL/GenBank/DDBJ databases">
        <title>Recombination of ecologically and evolutionarily significant loci maintains genetic cohesion in the Pseudomonas syringae species complex.</title>
        <authorList>
            <person name="Dillon M."/>
            <person name="Thakur S."/>
            <person name="Almeida R.N.D."/>
            <person name="Weir B.S."/>
            <person name="Guttman D.S."/>
        </authorList>
    </citation>
    <scope>NUCLEOTIDE SEQUENCE [LARGE SCALE GENOMIC DNA]</scope>
    <source>
        <strain evidence="1 2">ICMP 12341</strain>
    </source>
</reference>
<comment type="caution">
    <text evidence="1">The sequence shown here is derived from an EMBL/GenBank/DDBJ whole genome shotgun (WGS) entry which is preliminary data.</text>
</comment>
<dbReference type="AlphaFoldDB" id="A0A3M3J7P1"/>
<evidence type="ECO:0000313" key="1">
    <source>
        <dbReference type="EMBL" id="RMN06842.1"/>
    </source>
</evidence>
<proteinExistence type="predicted"/>
<evidence type="ECO:0000313" key="2">
    <source>
        <dbReference type="Proteomes" id="UP000271468"/>
    </source>
</evidence>
<organism evidence="1 2">
    <name type="scientific">Pseudomonas syringae pv. coriandricola</name>
    <dbReference type="NCBI Taxonomy" id="264453"/>
    <lineage>
        <taxon>Bacteria</taxon>
        <taxon>Pseudomonadati</taxon>
        <taxon>Pseudomonadota</taxon>
        <taxon>Gammaproteobacteria</taxon>
        <taxon>Pseudomonadales</taxon>
        <taxon>Pseudomonadaceae</taxon>
        <taxon>Pseudomonas</taxon>
    </lineage>
</organism>
<protein>
    <submittedName>
        <fullName evidence="1">Uncharacterized protein</fullName>
    </submittedName>
</protein>
<accession>A0A3M3J7P1</accession>
<gene>
    <name evidence="1" type="ORF">ALQ65_200317</name>
</gene>